<name>L1NH12_9PORP</name>
<comment type="caution">
    <text evidence="1">The sequence shown here is derived from an EMBL/GenBank/DDBJ whole genome shotgun (WGS) entry which is preliminary data.</text>
</comment>
<organism evidence="1 2">
    <name type="scientific">Porphyromonas catoniae F0037</name>
    <dbReference type="NCBI Taxonomy" id="1127696"/>
    <lineage>
        <taxon>Bacteria</taxon>
        <taxon>Pseudomonadati</taxon>
        <taxon>Bacteroidota</taxon>
        <taxon>Bacteroidia</taxon>
        <taxon>Bacteroidales</taxon>
        <taxon>Porphyromonadaceae</taxon>
        <taxon>Porphyromonas</taxon>
    </lineage>
</organism>
<evidence type="ECO:0000313" key="2">
    <source>
        <dbReference type="Proteomes" id="UP000010408"/>
    </source>
</evidence>
<sequence>MKKFFAFAVVAVATLASCGGNSENKAADSTAVDSAAVVAPVVEEVVATVDSAAATLDSAATQAQAAVEAATK</sequence>
<reference evidence="1 2" key="1">
    <citation type="submission" date="2012-05" db="EMBL/GenBank/DDBJ databases">
        <authorList>
            <person name="Weinstock G."/>
            <person name="Sodergren E."/>
            <person name="Lobos E.A."/>
            <person name="Fulton L."/>
            <person name="Fulton R."/>
            <person name="Courtney L."/>
            <person name="Fronick C."/>
            <person name="O'Laughlin M."/>
            <person name="Godfrey J."/>
            <person name="Wilson R.M."/>
            <person name="Miner T."/>
            <person name="Farmer C."/>
            <person name="Delehaunty K."/>
            <person name="Cordes M."/>
            <person name="Minx P."/>
            <person name="Tomlinson C."/>
            <person name="Chen J."/>
            <person name="Wollam A."/>
            <person name="Pepin K.H."/>
            <person name="Bhonagiri V."/>
            <person name="Zhang X."/>
            <person name="Suruliraj S."/>
            <person name="Warren W."/>
            <person name="Mitreva M."/>
            <person name="Mardis E.R."/>
            <person name="Wilson R.K."/>
        </authorList>
    </citation>
    <scope>NUCLEOTIDE SEQUENCE [LARGE SCALE GENOMIC DNA]</scope>
    <source>
        <strain evidence="1 2">F0037</strain>
    </source>
</reference>
<evidence type="ECO:0008006" key="3">
    <source>
        <dbReference type="Google" id="ProtNLM"/>
    </source>
</evidence>
<protein>
    <recommendedName>
        <fullName evidence="3">Lipoprotein</fullName>
    </recommendedName>
</protein>
<dbReference type="PATRIC" id="fig|1127696.3.peg.300"/>
<dbReference type="RefSeq" id="WP_005468504.1">
    <property type="nucleotide sequence ID" value="NZ_KB291042.1"/>
</dbReference>
<dbReference type="Proteomes" id="UP000010408">
    <property type="component" value="Unassembled WGS sequence"/>
</dbReference>
<dbReference type="HOGENOM" id="CLU_183540_1_0_10"/>
<evidence type="ECO:0000313" key="1">
    <source>
        <dbReference type="EMBL" id="EKY02616.1"/>
    </source>
</evidence>
<proteinExistence type="predicted"/>
<dbReference type="EMBL" id="AMEQ01000012">
    <property type="protein sequence ID" value="EKY02616.1"/>
    <property type="molecule type" value="Genomic_DNA"/>
</dbReference>
<dbReference type="PROSITE" id="PS51257">
    <property type="entry name" value="PROKAR_LIPOPROTEIN"/>
    <property type="match status" value="1"/>
</dbReference>
<accession>L1NH12</accession>
<dbReference type="AlphaFoldDB" id="L1NH12"/>
<gene>
    <name evidence="1" type="ORF">HMPREF9134_00352</name>
</gene>